<keyword evidence="2" id="KW-0238">DNA-binding</keyword>
<evidence type="ECO:0000256" key="1">
    <source>
        <dbReference type="ARBA" id="ARBA00023015"/>
    </source>
</evidence>
<protein>
    <submittedName>
        <fullName evidence="5">Winged helix-turn-helix transcriptional regulator</fullName>
    </submittedName>
</protein>
<dbReference type="SUPFAM" id="SSF55718">
    <property type="entry name" value="SCP-like"/>
    <property type="match status" value="1"/>
</dbReference>
<keyword evidence="6" id="KW-1185">Reference proteome</keyword>
<dbReference type="InterPro" id="IPR029229">
    <property type="entry name" value="Alkyl_sulf_C"/>
</dbReference>
<dbReference type="InterPro" id="IPR036527">
    <property type="entry name" value="SCP2_sterol-bd_dom_sf"/>
</dbReference>
<dbReference type="Proteomes" id="UP001597063">
    <property type="component" value="Unassembled WGS sequence"/>
</dbReference>
<reference evidence="6" key="1">
    <citation type="journal article" date="2019" name="Int. J. Syst. Evol. Microbiol.">
        <title>The Global Catalogue of Microorganisms (GCM) 10K type strain sequencing project: providing services to taxonomists for standard genome sequencing and annotation.</title>
        <authorList>
            <consortium name="The Broad Institute Genomics Platform"/>
            <consortium name="The Broad Institute Genome Sequencing Center for Infectious Disease"/>
            <person name="Wu L."/>
            <person name="Ma J."/>
        </authorList>
    </citation>
    <scope>NUCLEOTIDE SEQUENCE [LARGE SCALE GENOMIC DNA]</scope>
    <source>
        <strain evidence="6">JCM 9371</strain>
    </source>
</reference>
<dbReference type="EMBL" id="JBHTGP010000031">
    <property type="protein sequence ID" value="MFD0691433.1"/>
    <property type="molecule type" value="Genomic_DNA"/>
</dbReference>
<sequence length="227" mass="24733">MEQRTYNQYCATARTLDIVGERWTLLLIRELLTGPKRFGDLQNSLRGLGTGLLSARLKHLEREGLARKVTLPPPARTPAYALTEAGEELGPAVLALARWGLKWALGDRREGETFHPGWAVLGLRTCFVPEAASGLRAVYEWRIDDEVFHARVDDGTLEMSHGPAQHPDATITTSEDALLAIAAGRASLTTAIENGTASASGDGEALRRLSTLFRVPSPKSRTAQLTH</sequence>
<gene>
    <name evidence="5" type="ORF">ACFQZM_43570</name>
</gene>
<dbReference type="InterPro" id="IPR036390">
    <property type="entry name" value="WH_DNA-bd_sf"/>
</dbReference>
<evidence type="ECO:0000313" key="6">
    <source>
        <dbReference type="Proteomes" id="UP001597063"/>
    </source>
</evidence>
<comment type="caution">
    <text evidence="5">The sequence shown here is derived from an EMBL/GenBank/DDBJ whole genome shotgun (WGS) entry which is preliminary data.</text>
</comment>
<dbReference type="Gene3D" id="3.30.1050.10">
    <property type="entry name" value="SCP2 sterol-binding domain"/>
    <property type="match status" value="1"/>
</dbReference>
<keyword evidence="3" id="KW-0804">Transcription</keyword>
<dbReference type="Pfam" id="PF01638">
    <property type="entry name" value="HxlR"/>
    <property type="match status" value="1"/>
</dbReference>
<accession>A0ABW2Y100</accession>
<dbReference type="Pfam" id="PF14864">
    <property type="entry name" value="Alkyl_sulf_C"/>
    <property type="match status" value="1"/>
</dbReference>
<dbReference type="PANTHER" id="PTHR33204:SF18">
    <property type="entry name" value="TRANSCRIPTIONAL REGULATORY PROTEIN"/>
    <property type="match status" value="1"/>
</dbReference>
<dbReference type="PROSITE" id="PS51118">
    <property type="entry name" value="HTH_HXLR"/>
    <property type="match status" value="1"/>
</dbReference>
<keyword evidence="1" id="KW-0805">Transcription regulation</keyword>
<evidence type="ECO:0000313" key="5">
    <source>
        <dbReference type="EMBL" id="MFD0691433.1"/>
    </source>
</evidence>
<feature type="domain" description="HTH hxlR-type" evidence="4">
    <location>
        <begin position="10"/>
        <end position="108"/>
    </location>
</feature>
<dbReference type="SUPFAM" id="SSF46785">
    <property type="entry name" value="Winged helix' DNA-binding domain"/>
    <property type="match status" value="1"/>
</dbReference>
<dbReference type="InterPro" id="IPR002577">
    <property type="entry name" value="HTH_HxlR"/>
</dbReference>
<evidence type="ECO:0000256" key="2">
    <source>
        <dbReference type="ARBA" id="ARBA00023125"/>
    </source>
</evidence>
<evidence type="ECO:0000256" key="3">
    <source>
        <dbReference type="ARBA" id="ARBA00023163"/>
    </source>
</evidence>
<evidence type="ECO:0000259" key="4">
    <source>
        <dbReference type="PROSITE" id="PS51118"/>
    </source>
</evidence>
<dbReference type="PANTHER" id="PTHR33204">
    <property type="entry name" value="TRANSCRIPTIONAL REGULATOR, MARR FAMILY"/>
    <property type="match status" value="1"/>
</dbReference>
<proteinExistence type="predicted"/>
<dbReference type="Gene3D" id="1.10.10.10">
    <property type="entry name" value="Winged helix-like DNA-binding domain superfamily/Winged helix DNA-binding domain"/>
    <property type="match status" value="1"/>
</dbReference>
<name>A0ABW2Y100_9ACTN</name>
<dbReference type="RefSeq" id="WP_131755807.1">
    <property type="nucleotide sequence ID" value="NZ_CAACUY010000009.1"/>
</dbReference>
<organism evidence="5 6">
    <name type="scientific">Actinomadura fibrosa</name>
    <dbReference type="NCBI Taxonomy" id="111802"/>
    <lineage>
        <taxon>Bacteria</taxon>
        <taxon>Bacillati</taxon>
        <taxon>Actinomycetota</taxon>
        <taxon>Actinomycetes</taxon>
        <taxon>Streptosporangiales</taxon>
        <taxon>Thermomonosporaceae</taxon>
        <taxon>Actinomadura</taxon>
    </lineage>
</organism>
<dbReference type="InterPro" id="IPR036388">
    <property type="entry name" value="WH-like_DNA-bd_sf"/>
</dbReference>